<protein>
    <submittedName>
        <fullName evidence="1">Uncharacterized protein</fullName>
    </submittedName>
</protein>
<accession>F7X7S9</accession>
<reference evidence="1 2" key="1">
    <citation type="journal article" date="2011" name="J. Biotechnol.">
        <title>The complete genome sequence of the dominant Sinorhizobium meliloti field isolate SM11 extends the S. meliloti pan-genome.</title>
        <authorList>
            <person name="Schneiker-Bekel S."/>
            <person name="Wibberg D."/>
            <person name="Bekel T."/>
            <person name="Blom J."/>
            <person name="Linke B."/>
            <person name="Neuweger H."/>
            <person name="Stiens M."/>
            <person name="Vorholter F.J."/>
            <person name="Weidner S."/>
            <person name="Goesmann A."/>
            <person name="Puhler A."/>
            <person name="Schluter A."/>
        </authorList>
    </citation>
    <scope>NUCLEOTIDE SEQUENCE [LARGE SCALE GENOMIC DNA]</scope>
    <source>
        <strain evidence="1 2">SM11</strain>
    </source>
</reference>
<sequence length="82" mass="8442">MTTNPNLATLGGASAAMYATMAATSRIIDVLVAKGVLTRKEASATLTAIAEEIRDDAGGSPAEEPAEAICTWLDEVAAGYRK</sequence>
<dbReference type="Proteomes" id="UP000009045">
    <property type="component" value="Chromosome"/>
</dbReference>
<dbReference type="EMBL" id="CP001830">
    <property type="protein sequence ID" value="AEH77519.1"/>
    <property type="molecule type" value="Genomic_DNA"/>
</dbReference>
<organism evidence="1 2">
    <name type="scientific">Sinorhizobium meliloti (strain SM11)</name>
    <dbReference type="NCBI Taxonomy" id="707241"/>
    <lineage>
        <taxon>Bacteria</taxon>
        <taxon>Pseudomonadati</taxon>
        <taxon>Pseudomonadota</taxon>
        <taxon>Alphaproteobacteria</taxon>
        <taxon>Hyphomicrobiales</taxon>
        <taxon>Rhizobiaceae</taxon>
        <taxon>Sinorhizobium/Ensifer group</taxon>
        <taxon>Sinorhizobium</taxon>
    </lineage>
</organism>
<dbReference type="PATRIC" id="fig|707241.3.peg.236"/>
<dbReference type="KEGG" id="smx:SM11_chr0236"/>
<evidence type="ECO:0000313" key="1">
    <source>
        <dbReference type="EMBL" id="AEH77519.1"/>
    </source>
</evidence>
<gene>
    <name evidence="1" type="ordered locus">SM11_chr0236</name>
</gene>
<dbReference type="RefSeq" id="WP_014528959.1">
    <property type="nucleotide sequence ID" value="NC_017325.1"/>
</dbReference>
<evidence type="ECO:0000313" key="2">
    <source>
        <dbReference type="Proteomes" id="UP000009045"/>
    </source>
</evidence>
<dbReference type="AlphaFoldDB" id="F7X7S9"/>
<dbReference type="HOGENOM" id="CLU_2556456_0_0_5"/>
<name>F7X7S9_SINMM</name>
<proteinExistence type="predicted"/>